<dbReference type="Proteomes" id="UP000261600">
    <property type="component" value="Unplaced"/>
</dbReference>
<dbReference type="PANTHER" id="PTHR33198:SF20">
    <property type="entry name" value="RETROTRANSPOSON GAG DOMAIN-CONTAINING PROTEIN"/>
    <property type="match status" value="1"/>
</dbReference>
<evidence type="ECO:0000313" key="4">
    <source>
        <dbReference type="Proteomes" id="UP000261600"/>
    </source>
</evidence>
<feature type="domain" description="Retrotransposon gag" evidence="2">
    <location>
        <begin position="28"/>
        <end position="97"/>
    </location>
</feature>
<proteinExistence type="predicted"/>
<evidence type="ECO:0000256" key="1">
    <source>
        <dbReference type="SAM" id="MobiDB-lite"/>
    </source>
</evidence>
<protein>
    <recommendedName>
        <fullName evidence="2">Retrotransposon gag domain-containing protein</fullName>
    </recommendedName>
</protein>
<dbReference type="Pfam" id="PF03732">
    <property type="entry name" value="Retrotrans_gag"/>
    <property type="match status" value="1"/>
</dbReference>
<dbReference type="PANTHER" id="PTHR33198">
    <property type="entry name" value="ANK_REP_REGION DOMAIN-CONTAINING PROTEIN-RELATED"/>
    <property type="match status" value="1"/>
</dbReference>
<dbReference type="AlphaFoldDB" id="A0A3Q3QJX5"/>
<dbReference type="InterPro" id="IPR005162">
    <property type="entry name" value="Retrotrans_gag_dom"/>
</dbReference>
<keyword evidence="4" id="KW-1185">Reference proteome</keyword>
<dbReference type="STRING" id="43700.ENSMALP00000014341"/>
<reference evidence="3" key="2">
    <citation type="submission" date="2025-09" db="UniProtKB">
        <authorList>
            <consortium name="Ensembl"/>
        </authorList>
    </citation>
    <scope>IDENTIFICATION</scope>
</reference>
<reference evidence="3" key="1">
    <citation type="submission" date="2025-08" db="UniProtKB">
        <authorList>
            <consortium name="Ensembl"/>
        </authorList>
    </citation>
    <scope>IDENTIFICATION</scope>
</reference>
<evidence type="ECO:0000259" key="2">
    <source>
        <dbReference type="Pfam" id="PF03732"/>
    </source>
</evidence>
<sequence length="198" mass="21997">HTYKRRLQDYPPPQHWTVRPVVLMLAIAYNAWQRLFDTLPDQGTTFDEAMAAFEKHFVPKVNVLACRHTFRQRVQHADETVCQYVTELRALAVPCGFGTMESELIRDQLIANAQLSAVKDKLLLEEGLTLDKALTIACQVEAAVKNATLLSSANTVLVAPVQAVGAANVRFRGKRGARPAQTKAELQTDQSNTWIGPS</sequence>
<organism evidence="3 4">
    <name type="scientific">Monopterus albus</name>
    <name type="common">Swamp eel</name>
    <dbReference type="NCBI Taxonomy" id="43700"/>
    <lineage>
        <taxon>Eukaryota</taxon>
        <taxon>Metazoa</taxon>
        <taxon>Chordata</taxon>
        <taxon>Craniata</taxon>
        <taxon>Vertebrata</taxon>
        <taxon>Euteleostomi</taxon>
        <taxon>Actinopterygii</taxon>
        <taxon>Neopterygii</taxon>
        <taxon>Teleostei</taxon>
        <taxon>Neoteleostei</taxon>
        <taxon>Acanthomorphata</taxon>
        <taxon>Anabantaria</taxon>
        <taxon>Synbranchiformes</taxon>
        <taxon>Synbranchidae</taxon>
        <taxon>Monopterus</taxon>
    </lineage>
</organism>
<feature type="compositionally biased region" description="Polar residues" evidence="1">
    <location>
        <begin position="184"/>
        <end position="198"/>
    </location>
</feature>
<evidence type="ECO:0000313" key="3">
    <source>
        <dbReference type="Ensembl" id="ENSMALP00000014341.1"/>
    </source>
</evidence>
<dbReference type="Ensembl" id="ENSMALT00000014647.1">
    <property type="protein sequence ID" value="ENSMALP00000014341.1"/>
    <property type="gene ID" value="ENSMALG00000010077.1"/>
</dbReference>
<feature type="region of interest" description="Disordered" evidence="1">
    <location>
        <begin position="176"/>
        <end position="198"/>
    </location>
</feature>
<name>A0A3Q3QJX5_MONAL</name>
<accession>A0A3Q3QJX5</accession>